<organism evidence="1 2">
    <name type="scientific">Cylindrospermopsis raciborskii CS-505</name>
    <dbReference type="NCBI Taxonomy" id="533240"/>
    <lineage>
        <taxon>Bacteria</taxon>
        <taxon>Bacillati</taxon>
        <taxon>Cyanobacteriota</taxon>
        <taxon>Cyanophyceae</taxon>
        <taxon>Nostocales</taxon>
        <taxon>Aphanizomenonaceae</taxon>
        <taxon>Cylindrospermopsis</taxon>
    </lineage>
</organism>
<evidence type="ECO:0000313" key="2">
    <source>
        <dbReference type="Proteomes" id="UP000093903"/>
    </source>
</evidence>
<protein>
    <submittedName>
        <fullName evidence="1">Uncharacterized protein</fullName>
    </submittedName>
</protein>
<dbReference type="Proteomes" id="UP000093903">
    <property type="component" value="Unassembled WGS sequence"/>
</dbReference>
<evidence type="ECO:0000313" key="1">
    <source>
        <dbReference type="EMBL" id="OBU75970.1"/>
    </source>
</evidence>
<dbReference type="AlphaFoldDB" id="A0A853M979"/>
<name>A0A853M979_9CYAN</name>
<comment type="caution">
    <text evidence="1">The sequence shown here is derived from an EMBL/GenBank/DDBJ whole genome shotgun (WGS) entry which is preliminary data.</text>
</comment>
<reference evidence="1 2" key="1">
    <citation type="submission" date="2016-05" db="EMBL/GenBank/DDBJ databases">
        <title>First complete genome of the cyanobacterium Cylindrospermopsis raciborskii CS505, containing a circular chromosome and a single extrachromosomal element.</title>
        <authorList>
            <person name="Fuentes J."/>
            <person name="Tamames J."/>
            <person name="Allen E."/>
            <person name="Plominski A."/>
            <person name="Vasquez M."/>
        </authorList>
    </citation>
    <scope>NUCLEOTIDE SEQUENCE [LARGE SCALE GENOMIC DNA]</scope>
    <source>
        <strain evidence="1 2">CS505</strain>
    </source>
</reference>
<dbReference type="EMBL" id="LYXA01000001">
    <property type="protein sequence ID" value="OBU75970.1"/>
    <property type="molecule type" value="Genomic_DNA"/>
</dbReference>
<gene>
    <name evidence="1" type="ORF">A9P98_06270</name>
</gene>
<accession>A0A853M979</accession>
<proteinExistence type="predicted"/>
<sequence>MGTQISIMKIYHCQVKQSTPQCKIFWRVIHRVRGILGGVKNAIAFMKGIVDPNIKYWWLKKDLIWAHRFP</sequence>